<keyword evidence="3" id="KW-1185">Reference proteome</keyword>
<accession>A0AAE9HGC3</accession>
<dbReference type="EMBL" id="ON169972">
    <property type="protein sequence ID" value="UPW35994.1"/>
    <property type="molecule type" value="Genomic_DNA"/>
</dbReference>
<dbReference type="EMBL" id="ON169972">
    <property type="protein sequence ID" value="UPW35805.1"/>
    <property type="molecule type" value="Genomic_DNA"/>
</dbReference>
<proteinExistence type="predicted"/>
<reference evidence="1" key="1">
    <citation type="journal article" date="2022" name="J. Appl. Microbiol.">
        <title>Bacteriophage-Antibiotic Combinations Against Multidrug-Resistant Pseudomonas aeruginosa.</title>
        <authorList>
            <person name="Holger D."/>
            <person name="Lev K.L."/>
            <person name="Kebriaei R."/>
            <person name="Morrisette T."/>
            <person name="Shah R."/>
            <person name="Alexander J."/>
            <person name="Lehman S.M."/>
            <person name="Rybak M.J."/>
        </authorList>
    </citation>
    <scope>NUCLEOTIDE SEQUENCE</scope>
</reference>
<dbReference type="Proteomes" id="UP000831536">
    <property type="component" value="Segment"/>
</dbReference>
<evidence type="ECO:0000313" key="2">
    <source>
        <dbReference type="EMBL" id="UPW35994.1"/>
    </source>
</evidence>
<organism evidence="1 3">
    <name type="scientific">Pseudomonas phage EM</name>
    <dbReference type="NCBI Taxonomy" id="2936914"/>
    <lineage>
        <taxon>Viruses</taxon>
        <taxon>Duplodnaviria</taxon>
        <taxon>Heunggongvirae</taxon>
        <taxon>Uroviricota</taxon>
        <taxon>Caudoviricetes</taxon>
        <taxon>Vandenendeviridae</taxon>
        <taxon>Skurskavirinae</taxon>
        <taxon>Baldwinvirus</taxon>
        <taxon>Baldwinvirus EM</taxon>
    </lineage>
</organism>
<evidence type="ECO:0000313" key="3">
    <source>
        <dbReference type="Proteomes" id="UP000831536"/>
    </source>
</evidence>
<name>A0AAE9HGC3_9CAUD</name>
<evidence type="ECO:0000313" key="1">
    <source>
        <dbReference type="EMBL" id="UPW35805.1"/>
    </source>
</evidence>
<protein>
    <submittedName>
        <fullName evidence="1">Uncharacterized protein</fullName>
    </submittedName>
</protein>
<gene>
    <name evidence="1" type="ORF">EM_003</name>
    <name evidence="2" type="ORF">EM_209</name>
</gene>
<sequence>MTSNIHTRTPKGETLHIHYAKGIYRAMRQRCNPGDRVYAGTVLCKEWAKPRVGFEAFYDWVVYEAGYSDGYRLDKNVLFPGNNLYAPHTCAFTPTYMHTLFNNCDKACTNRANNNMPLGVRLARYDRYGLPVYVSQCRTLGKQVTLGSFHEPAEAHAAWQHAKVNAILECIDLYQMEDVHSVDIVQALLGRVNQLREDITRGRETILLQ</sequence>